<sequence length="136" mass="15314">MAWRCSPNMMKARPRDEHEVRRVSAFVLGRRPLAGLLVIFPLVAACRELRAPTPLSSLFTFAVIETALNLATYFLDGMLFDSSCYYLIVALVSLIFVVYLLLWVAQYLSLFSYVLCPATPMVVSLFTTDLTVQLVI</sequence>
<comment type="caution">
    <text evidence="2">The sequence shown here is derived from an EMBL/GenBank/DDBJ whole genome shotgun (WGS) entry which is preliminary data.</text>
</comment>
<evidence type="ECO:0000313" key="2">
    <source>
        <dbReference type="EMBL" id="MED6175911.1"/>
    </source>
</evidence>
<keyword evidence="1" id="KW-1133">Transmembrane helix</keyword>
<dbReference type="EMBL" id="JASCZI010152320">
    <property type="protein sequence ID" value="MED6175911.1"/>
    <property type="molecule type" value="Genomic_DNA"/>
</dbReference>
<keyword evidence="1" id="KW-0812">Transmembrane</keyword>
<feature type="transmembrane region" description="Helical" evidence="1">
    <location>
        <begin position="55"/>
        <end position="75"/>
    </location>
</feature>
<evidence type="ECO:0000313" key="3">
    <source>
        <dbReference type="Proteomes" id="UP001341840"/>
    </source>
</evidence>
<dbReference type="Proteomes" id="UP001341840">
    <property type="component" value="Unassembled WGS sequence"/>
</dbReference>
<feature type="transmembrane region" description="Helical" evidence="1">
    <location>
        <begin position="84"/>
        <end position="104"/>
    </location>
</feature>
<organism evidence="2 3">
    <name type="scientific">Stylosanthes scabra</name>
    <dbReference type="NCBI Taxonomy" id="79078"/>
    <lineage>
        <taxon>Eukaryota</taxon>
        <taxon>Viridiplantae</taxon>
        <taxon>Streptophyta</taxon>
        <taxon>Embryophyta</taxon>
        <taxon>Tracheophyta</taxon>
        <taxon>Spermatophyta</taxon>
        <taxon>Magnoliopsida</taxon>
        <taxon>eudicotyledons</taxon>
        <taxon>Gunneridae</taxon>
        <taxon>Pentapetalae</taxon>
        <taxon>rosids</taxon>
        <taxon>fabids</taxon>
        <taxon>Fabales</taxon>
        <taxon>Fabaceae</taxon>
        <taxon>Papilionoideae</taxon>
        <taxon>50 kb inversion clade</taxon>
        <taxon>dalbergioids sensu lato</taxon>
        <taxon>Dalbergieae</taxon>
        <taxon>Pterocarpus clade</taxon>
        <taxon>Stylosanthes</taxon>
    </lineage>
</organism>
<gene>
    <name evidence="2" type="ORF">PIB30_082779</name>
</gene>
<name>A0ABU6VRS6_9FABA</name>
<proteinExistence type="predicted"/>
<evidence type="ECO:0000256" key="1">
    <source>
        <dbReference type="SAM" id="Phobius"/>
    </source>
</evidence>
<keyword evidence="3" id="KW-1185">Reference proteome</keyword>
<protein>
    <recommendedName>
        <fullName evidence="4">MARVEL domain-containing protein</fullName>
    </recommendedName>
</protein>
<keyword evidence="1" id="KW-0472">Membrane</keyword>
<feature type="transmembrane region" description="Helical" evidence="1">
    <location>
        <begin position="110"/>
        <end position="132"/>
    </location>
</feature>
<reference evidence="2 3" key="1">
    <citation type="journal article" date="2023" name="Plants (Basel)">
        <title>Bridging the Gap: Combining Genomics and Transcriptomics Approaches to Understand Stylosanthes scabra, an Orphan Legume from the Brazilian Caatinga.</title>
        <authorList>
            <person name="Ferreira-Neto J.R.C."/>
            <person name="da Silva M.D."/>
            <person name="Binneck E."/>
            <person name="de Melo N.F."/>
            <person name="da Silva R.H."/>
            <person name="de Melo A.L.T.M."/>
            <person name="Pandolfi V."/>
            <person name="Bustamante F.O."/>
            <person name="Brasileiro-Vidal A.C."/>
            <person name="Benko-Iseppon A.M."/>
        </authorList>
    </citation>
    <scope>NUCLEOTIDE SEQUENCE [LARGE SCALE GENOMIC DNA]</scope>
    <source>
        <tissue evidence="2">Leaves</tissue>
    </source>
</reference>
<accession>A0ABU6VRS6</accession>
<evidence type="ECO:0008006" key="4">
    <source>
        <dbReference type="Google" id="ProtNLM"/>
    </source>
</evidence>